<keyword evidence="4" id="KW-0328">Glycosyltransferase</keyword>
<dbReference type="InterPro" id="IPR013645">
    <property type="entry name" value="Glyco_transf_8N"/>
</dbReference>
<dbReference type="PANTHER" id="PTHR13778:SF47">
    <property type="entry name" value="LIPOPOLYSACCHARIDE 1,3-GALACTOSYLTRANSFERASE"/>
    <property type="match status" value="1"/>
</dbReference>
<evidence type="ECO:0000256" key="5">
    <source>
        <dbReference type="ARBA" id="ARBA00022679"/>
    </source>
</evidence>
<evidence type="ECO:0000256" key="7">
    <source>
        <dbReference type="ARBA" id="ARBA00022842"/>
    </source>
</evidence>
<dbReference type="CDD" id="cd04194">
    <property type="entry name" value="GT8_A4GalT_like"/>
    <property type="match status" value="1"/>
</dbReference>
<gene>
    <name evidence="10" type="ORF">GNW61_28605</name>
</gene>
<dbReference type="GO" id="GO:0046872">
    <property type="term" value="F:metal ion binding"/>
    <property type="evidence" value="ECO:0007669"/>
    <property type="project" value="UniProtKB-KW"/>
</dbReference>
<evidence type="ECO:0000256" key="2">
    <source>
        <dbReference type="ARBA" id="ARBA00004713"/>
    </source>
</evidence>
<name>A0A8S7UBV4_ECOLX</name>
<reference evidence="10 11" key="1">
    <citation type="submission" date="2019-11" db="EMBL/GenBank/DDBJ databases">
        <authorList>
            <consortium name="GenomeTrakr network: Whole genome sequencing for foodborne pathogen traceback"/>
        </authorList>
    </citation>
    <scope>NUCLEOTIDE SEQUENCE [LARGE SCALE GENOMIC DNA]</scope>
    <source>
        <strain evidence="10 11">PSU-2072</strain>
    </source>
</reference>
<dbReference type="Gene3D" id="3.90.550.10">
    <property type="entry name" value="Spore Coat Polysaccharide Biosynthesis Protein SpsA, Chain A"/>
    <property type="match status" value="1"/>
</dbReference>
<evidence type="ECO:0000256" key="8">
    <source>
        <dbReference type="ARBA" id="ARBA00022985"/>
    </source>
</evidence>
<dbReference type="GO" id="GO:0008918">
    <property type="term" value="F:lipopolysaccharide 3-alpha-galactosyltransferase activity"/>
    <property type="evidence" value="ECO:0007669"/>
    <property type="project" value="InterPro"/>
</dbReference>
<evidence type="ECO:0000313" key="10">
    <source>
        <dbReference type="EMBL" id="EFH6652612.1"/>
    </source>
</evidence>
<evidence type="ECO:0000256" key="1">
    <source>
        <dbReference type="ARBA" id="ARBA00001946"/>
    </source>
</evidence>
<dbReference type="Proteomes" id="UP000530628">
    <property type="component" value="Unassembled WGS sequence"/>
</dbReference>
<evidence type="ECO:0000256" key="3">
    <source>
        <dbReference type="ARBA" id="ARBA00006351"/>
    </source>
</evidence>
<proteinExistence type="inferred from homology"/>
<organism evidence="10 11">
    <name type="scientific">Escherichia coli</name>
    <dbReference type="NCBI Taxonomy" id="562"/>
    <lineage>
        <taxon>Bacteria</taxon>
        <taxon>Pseudomonadati</taxon>
        <taxon>Pseudomonadota</taxon>
        <taxon>Gammaproteobacteria</taxon>
        <taxon>Enterobacterales</taxon>
        <taxon>Enterobacteriaceae</taxon>
        <taxon>Escherichia</taxon>
    </lineage>
</organism>
<dbReference type="Pfam" id="PF08437">
    <property type="entry name" value="Glyco_transf_8C"/>
    <property type="match status" value="1"/>
</dbReference>
<dbReference type="SUPFAM" id="SSF53448">
    <property type="entry name" value="Nucleotide-diphospho-sugar transferases"/>
    <property type="match status" value="1"/>
</dbReference>
<dbReference type="PANTHER" id="PTHR13778">
    <property type="entry name" value="GLYCOSYLTRANSFERASE 8 DOMAIN-CONTAINING PROTEIN"/>
    <property type="match status" value="1"/>
</dbReference>
<feature type="domain" description="Glycosyl transferase family 8 C-terminal" evidence="9">
    <location>
        <begin position="179"/>
        <end position="235"/>
    </location>
</feature>
<evidence type="ECO:0000256" key="6">
    <source>
        <dbReference type="ARBA" id="ARBA00022723"/>
    </source>
</evidence>
<keyword evidence="5" id="KW-0808">Transferase</keyword>
<dbReference type="InterPro" id="IPR050748">
    <property type="entry name" value="Glycosyltrans_8_dom-fam"/>
</dbReference>
<dbReference type="AlphaFoldDB" id="A0A8S7UBV4"/>
<keyword evidence="6" id="KW-0479">Metal-binding</keyword>
<dbReference type="EMBL" id="AASWOY010000246">
    <property type="protein sequence ID" value="EFH6652612.1"/>
    <property type="molecule type" value="Genomic_DNA"/>
</dbReference>
<comment type="caution">
    <text evidence="10">The sequence shown here is derived from an EMBL/GenBank/DDBJ whole genome shotgun (WGS) entry which is preliminary data.</text>
</comment>
<evidence type="ECO:0000256" key="4">
    <source>
        <dbReference type="ARBA" id="ARBA00022676"/>
    </source>
</evidence>
<dbReference type="Pfam" id="PF01501">
    <property type="entry name" value="Glyco_transf_8"/>
    <property type="match status" value="1"/>
</dbReference>
<feature type="non-terminal residue" evidence="10">
    <location>
        <position position="1"/>
    </location>
</feature>
<comment type="cofactor">
    <cofactor evidence="1">
        <name>Mg(2+)</name>
        <dbReference type="ChEBI" id="CHEBI:18420"/>
    </cofactor>
</comment>
<sequence>CTKNWTHAIYFRFVIADYFFNKAPKVLYLDADIICQGTIEPLINYTFSEHTVAMVVTEGQKDWWAKRAHSLGVAGIANGYFNSGFLLINTNQWTNERVSARAIAMLSDPEIVKKITHPDQDVLNMLLADKLVYADIKYNTQFSLNYQLKESFKNPVTNDTVFIHYIGPTKPWHDWAWDYPISQAFMAAKNASPWKDTALLKPVNSNQLRYSAKHMLKKKQYIKGFGNYLLYFIKKLKH</sequence>
<evidence type="ECO:0000313" key="11">
    <source>
        <dbReference type="Proteomes" id="UP000530628"/>
    </source>
</evidence>
<keyword evidence="7" id="KW-0460">Magnesium</keyword>
<comment type="pathway">
    <text evidence="2">Bacterial outer membrane biogenesis; LPS core biosynthesis.</text>
</comment>
<dbReference type="InterPro" id="IPR029044">
    <property type="entry name" value="Nucleotide-diphossugar_trans"/>
</dbReference>
<accession>A0A8S7UBV4</accession>
<comment type="similarity">
    <text evidence="3">Belongs to the glycosyltransferase 8 family.</text>
</comment>
<protein>
    <submittedName>
        <fullName evidence="10">Lipopolysaccharide 1,3-galactosyltransferase</fullName>
    </submittedName>
</protein>
<evidence type="ECO:0000259" key="9">
    <source>
        <dbReference type="Pfam" id="PF08437"/>
    </source>
</evidence>
<keyword evidence="8" id="KW-0448">Lipopolysaccharide biosynthesis</keyword>
<dbReference type="InterPro" id="IPR002495">
    <property type="entry name" value="Glyco_trans_8"/>
</dbReference>